<dbReference type="InterPro" id="IPR021146">
    <property type="entry name" value="Phage_gp6-like_head-tail"/>
</dbReference>
<dbReference type="Gene3D" id="1.10.246.150">
    <property type="match status" value="1"/>
</dbReference>
<gene>
    <name evidence="1" type="ORF">10S4_10</name>
</gene>
<evidence type="ECO:0000313" key="1">
    <source>
        <dbReference type="EMBL" id="ASN72766.1"/>
    </source>
</evidence>
<proteinExistence type="predicted"/>
<reference evidence="1" key="1">
    <citation type="submission" date="2017-06" db="EMBL/GenBank/DDBJ databases">
        <title>Novel phages from South African skin metaviromes.</title>
        <authorList>
            <person name="van Zyl L.J."/>
            <person name="Abrahams Y."/>
            <person name="Stander E.A."/>
            <person name="Kirby B.M."/>
            <person name="Clavaud C."/>
            <person name="Farcet C."/>
            <person name="Breton L."/>
            <person name="Trindade M.I."/>
        </authorList>
    </citation>
    <scope>NUCLEOTIDE SEQUENCE</scope>
</reference>
<sequence length="104" mass="11954">MDAKDVKLLNNLSLDDTSQDDTLEMLIDKYLKVAEEYCNQTFDKENIPSSVEKFIANCIQHGTTGNVSSRTMGTVSYSFVTDLPDETYSYLKPFRRLRWSGYHV</sequence>
<organism evidence="1">
    <name type="scientific">uncultured Caudovirales phage</name>
    <dbReference type="NCBI Taxonomy" id="2100421"/>
    <lineage>
        <taxon>Viruses</taxon>
        <taxon>Duplodnaviria</taxon>
        <taxon>Heunggongvirae</taxon>
        <taxon>Uroviricota</taxon>
        <taxon>Caudoviricetes</taxon>
        <taxon>Peduoviridae</taxon>
        <taxon>Maltschvirus</taxon>
        <taxon>Maltschvirus maltsch</taxon>
    </lineage>
</organism>
<accession>A0A2H4JHC4</accession>
<dbReference type="Pfam" id="PF05135">
    <property type="entry name" value="Phage_connect_1"/>
    <property type="match status" value="1"/>
</dbReference>
<dbReference type="CDD" id="cd08055">
    <property type="entry name" value="gp15"/>
    <property type="match status" value="1"/>
</dbReference>
<dbReference type="EMBL" id="MF417972">
    <property type="protein sequence ID" value="ASN72766.1"/>
    <property type="molecule type" value="Genomic_DNA"/>
</dbReference>
<dbReference type="InterPro" id="IPR053746">
    <property type="entry name" value="Viral_HT_Connector_Assembly"/>
</dbReference>
<protein>
    <submittedName>
        <fullName evidence="1">Putative DNA packaging protein</fullName>
    </submittedName>
</protein>
<name>A0A2H4JHC4_9CAUD</name>